<keyword evidence="3" id="KW-0378">Hydrolase</keyword>
<dbReference type="RefSeq" id="WP_045252964.1">
    <property type="nucleotide sequence ID" value="NZ_CP031425.1"/>
</dbReference>
<dbReference type="PATRIC" id="fig|104336.4.peg.555"/>
<name>A0A0F0KY89_9MICO</name>
<organism evidence="3 4">
    <name type="scientific">Microbacterium foliorum</name>
    <dbReference type="NCBI Taxonomy" id="104336"/>
    <lineage>
        <taxon>Bacteria</taxon>
        <taxon>Bacillati</taxon>
        <taxon>Actinomycetota</taxon>
        <taxon>Actinomycetes</taxon>
        <taxon>Micrococcales</taxon>
        <taxon>Microbacteriaceae</taxon>
        <taxon>Microbacterium</taxon>
    </lineage>
</organism>
<dbReference type="PANTHER" id="PTHR46825:SF7">
    <property type="entry name" value="D-ALANYL-D-ALANINE CARBOXYPEPTIDASE"/>
    <property type="match status" value="1"/>
</dbReference>
<dbReference type="InterPro" id="IPR012338">
    <property type="entry name" value="Beta-lactam/transpept-like"/>
</dbReference>
<keyword evidence="4" id="KW-1185">Reference proteome</keyword>
<protein>
    <submittedName>
        <fullName evidence="3">D-alanyl-D-alanine-carboxypeptidase/endopeptidase AmpH</fullName>
        <ecNumber evidence="3">3.4.-.-</ecNumber>
    </submittedName>
</protein>
<gene>
    <name evidence="3" type="primary">ampH_2</name>
    <name evidence="3" type="ORF">RN50_00533</name>
</gene>
<dbReference type="PROSITE" id="PS51257">
    <property type="entry name" value="PROKAR_LIPOPROTEIN"/>
    <property type="match status" value="1"/>
</dbReference>
<feature type="domain" description="Beta-lactamase-related" evidence="2">
    <location>
        <begin position="55"/>
        <end position="375"/>
    </location>
</feature>
<proteinExistence type="predicted"/>
<dbReference type="Pfam" id="PF00144">
    <property type="entry name" value="Beta-lactamase"/>
    <property type="match status" value="1"/>
</dbReference>
<comment type="caution">
    <text evidence="3">The sequence shown here is derived from an EMBL/GenBank/DDBJ whole genome shotgun (WGS) entry which is preliminary data.</text>
</comment>
<feature type="signal peptide" evidence="1">
    <location>
        <begin position="1"/>
        <end position="29"/>
    </location>
</feature>
<keyword evidence="3" id="KW-0121">Carboxypeptidase</keyword>
<evidence type="ECO:0000259" key="2">
    <source>
        <dbReference type="Pfam" id="PF00144"/>
    </source>
</evidence>
<dbReference type="GeneID" id="94445886"/>
<feature type="chain" id="PRO_5038389280" evidence="1">
    <location>
        <begin position="30"/>
        <end position="428"/>
    </location>
</feature>
<keyword evidence="3" id="KW-0645">Protease</keyword>
<accession>A0A0F0KY89</accession>
<dbReference type="KEGG" id="mfol:DXT68_15950"/>
<dbReference type="PANTHER" id="PTHR46825">
    <property type="entry name" value="D-ALANYL-D-ALANINE-CARBOXYPEPTIDASE/ENDOPEPTIDASE AMPH"/>
    <property type="match status" value="1"/>
</dbReference>
<keyword evidence="1" id="KW-0732">Signal</keyword>
<sequence length="428" mass="43867">MQLLSSRRFRAAAAGVAVLGLFLTGCTSSEPEFSYQPPAQVDGDFPADTVTAMQDAVANALAASGASGAVVGVWAPWSGSWVAGVGTQDPGAGAEITTDMAFRVSDMTRLMTCDVLYGLADEGIVGLDDPVPDHVSGVPDLTDITLLDLCNSTSGLGSSEAIAQAAWKTTPERVWAPLELASYGLGAPRATPHTTYTNSDAGYLLLGLALERASGMTASELISAYVTRPLALSNTSLPSPAPAAPSTGPVMDGHYLTPVEGGYDCAAPVDITTLSSSTGFTDSGVVSTIDDLGRYMQAEAAQVLRTKKEPNRFGSPLPQAPDAPSWFQATGGALLVGSMIGQSGWTPGYQTSAFSDPATGFTVAVVLNDSTTGGTTAMHLAWELAALASKAPAAEGQTAPDFGLPFTAEQYHQEIANAALPCVAPPEG</sequence>
<dbReference type="AlphaFoldDB" id="A0A0F0KY89"/>
<dbReference type="GO" id="GO:0004180">
    <property type="term" value="F:carboxypeptidase activity"/>
    <property type="evidence" value="ECO:0007669"/>
    <property type="project" value="UniProtKB-KW"/>
</dbReference>
<evidence type="ECO:0000313" key="3">
    <source>
        <dbReference type="EMBL" id="KJL25075.1"/>
    </source>
</evidence>
<dbReference type="InterPro" id="IPR050491">
    <property type="entry name" value="AmpC-like"/>
</dbReference>
<dbReference type="InterPro" id="IPR001466">
    <property type="entry name" value="Beta-lactam-related"/>
</dbReference>
<dbReference type="EC" id="3.4.-.-" evidence="3"/>
<dbReference type="EMBL" id="JYIU01000029">
    <property type="protein sequence ID" value="KJL25075.1"/>
    <property type="molecule type" value="Genomic_DNA"/>
</dbReference>
<reference evidence="3 4" key="1">
    <citation type="submission" date="2015-02" db="EMBL/GenBank/DDBJ databases">
        <title>Draft genome sequences of ten Microbacterium spp. with emphasis on heavy metal contaminated environments.</title>
        <authorList>
            <person name="Corretto E."/>
        </authorList>
    </citation>
    <scope>NUCLEOTIDE SEQUENCE [LARGE SCALE GENOMIC DNA]</scope>
    <source>
        <strain evidence="3 4">DSM 12966</strain>
    </source>
</reference>
<dbReference type="Gene3D" id="3.40.710.10">
    <property type="entry name" value="DD-peptidase/beta-lactamase superfamily"/>
    <property type="match status" value="1"/>
</dbReference>
<dbReference type="Proteomes" id="UP000033572">
    <property type="component" value="Unassembled WGS sequence"/>
</dbReference>
<dbReference type="SUPFAM" id="SSF56601">
    <property type="entry name" value="beta-lactamase/transpeptidase-like"/>
    <property type="match status" value="1"/>
</dbReference>
<evidence type="ECO:0000313" key="4">
    <source>
        <dbReference type="Proteomes" id="UP000033572"/>
    </source>
</evidence>
<evidence type="ECO:0000256" key="1">
    <source>
        <dbReference type="SAM" id="SignalP"/>
    </source>
</evidence>